<keyword evidence="3" id="KW-0813">Transport</keyword>
<organism evidence="10 11">
    <name type="scientific">Cordylochernes scorpioides</name>
    <dbReference type="NCBI Taxonomy" id="51811"/>
    <lineage>
        <taxon>Eukaryota</taxon>
        <taxon>Metazoa</taxon>
        <taxon>Ecdysozoa</taxon>
        <taxon>Arthropoda</taxon>
        <taxon>Chelicerata</taxon>
        <taxon>Arachnida</taxon>
        <taxon>Pseudoscorpiones</taxon>
        <taxon>Cheliferoidea</taxon>
        <taxon>Chernetidae</taxon>
        <taxon>Cordylochernes</taxon>
    </lineage>
</organism>
<reference evidence="10 11" key="1">
    <citation type="submission" date="2022-01" db="EMBL/GenBank/DDBJ databases">
        <title>A chromosomal length assembly of Cordylochernes scorpioides.</title>
        <authorList>
            <person name="Zeh D."/>
            <person name="Zeh J."/>
        </authorList>
    </citation>
    <scope>NUCLEOTIDE SEQUENCE [LARGE SCALE GENOMIC DNA]</scope>
    <source>
        <strain evidence="10">IN4F17</strain>
        <tissue evidence="10">Whole Body</tissue>
    </source>
</reference>
<dbReference type="Proteomes" id="UP001235939">
    <property type="component" value="Chromosome 16"/>
</dbReference>
<evidence type="ECO:0000256" key="6">
    <source>
        <dbReference type="ARBA" id="ARBA00022792"/>
    </source>
</evidence>
<evidence type="ECO:0000256" key="1">
    <source>
        <dbReference type="ARBA" id="ARBA00004273"/>
    </source>
</evidence>
<keyword evidence="4" id="KW-0138">CF(0)</keyword>
<dbReference type="EMBL" id="CP092878">
    <property type="protein sequence ID" value="UYV78072.1"/>
    <property type="molecule type" value="Genomic_DNA"/>
</dbReference>
<keyword evidence="6" id="KW-0999">Mitochondrion inner membrane</keyword>
<keyword evidence="7" id="KW-0406">Ion transport</keyword>
<keyword evidence="8" id="KW-0496">Mitochondrion</keyword>
<comment type="similarity">
    <text evidence="2">Belongs to the eukaryotic ATPase subunit F6 family.</text>
</comment>
<dbReference type="InterPro" id="IPR036204">
    <property type="entry name" value="ATP_synth_f6_sf_mt"/>
</dbReference>
<evidence type="ECO:0000256" key="9">
    <source>
        <dbReference type="ARBA" id="ARBA00023136"/>
    </source>
</evidence>
<gene>
    <name evidence="10" type="ORF">LAZ67_16000016</name>
</gene>
<evidence type="ECO:0000256" key="2">
    <source>
        <dbReference type="ARBA" id="ARBA00007346"/>
    </source>
</evidence>
<dbReference type="Pfam" id="PF05511">
    <property type="entry name" value="ATP-synt_F6"/>
    <property type="match status" value="1"/>
</dbReference>
<dbReference type="Gene3D" id="1.10.246.110">
    <property type="entry name" value="Mitochondrial ATP synthase-coupling factor 6"/>
    <property type="match status" value="1"/>
</dbReference>
<sequence length="111" mass="12862">MAQKVFQTLTIHRDSTLLCCQEEPWGLCHYLPKSPRPIQKIFLDKVREYNTQKSKSQAGGLVETIEVYRNKLNAEILRLKTQYTQGAKDMSKLPSYTFKDPIIDNPSMEAR</sequence>
<protein>
    <submittedName>
        <fullName evidence="10">ATP5J</fullName>
    </submittedName>
</protein>
<dbReference type="InterPro" id="IPR008387">
    <property type="entry name" value="ATP_synth_f6_mt"/>
</dbReference>
<name>A0ABY6LAB1_9ARAC</name>
<evidence type="ECO:0000313" key="10">
    <source>
        <dbReference type="EMBL" id="UYV78072.1"/>
    </source>
</evidence>
<proteinExistence type="inferred from homology"/>
<keyword evidence="5" id="KW-0375">Hydrogen ion transport</keyword>
<dbReference type="SUPFAM" id="SSF111357">
    <property type="entry name" value="Mitochondrial ATP synthase coupling factor 6"/>
    <property type="match status" value="1"/>
</dbReference>
<dbReference type="PANTHER" id="PTHR12441">
    <property type="entry name" value="ATP SYNTHASE COUPLING FACTOR 6, MITOCHONDRIAL"/>
    <property type="match status" value="1"/>
</dbReference>
<keyword evidence="11" id="KW-1185">Reference proteome</keyword>
<evidence type="ECO:0000256" key="3">
    <source>
        <dbReference type="ARBA" id="ARBA00022448"/>
    </source>
</evidence>
<evidence type="ECO:0000256" key="4">
    <source>
        <dbReference type="ARBA" id="ARBA00022547"/>
    </source>
</evidence>
<keyword evidence="9" id="KW-0472">Membrane</keyword>
<comment type="subcellular location">
    <subcellularLocation>
        <location evidence="1">Mitochondrion inner membrane</location>
    </subcellularLocation>
</comment>
<dbReference type="PANTHER" id="PTHR12441:SF10">
    <property type="entry name" value="ATP SYNTHASE-COUPLING FACTOR 6, MITOCHONDRIAL"/>
    <property type="match status" value="1"/>
</dbReference>
<accession>A0ABY6LAB1</accession>
<evidence type="ECO:0000313" key="11">
    <source>
        <dbReference type="Proteomes" id="UP001235939"/>
    </source>
</evidence>
<evidence type="ECO:0000256" key="7">
    <source>
        <dbReference type="ARBA" id="ARBA00023065"/>
    </source>
</evidence>
<evidence type="ECO:0000256" key="5">
    <source>
        <dbReference type="ARBA" id="ARBA00022781"/>
    </source>
</evidence>
<evidence type="ECO:0000256" key="8">
    <source>
        <dbReference type="ARBA" id="ARBA00023128"/>
    </source>
</evidence>